<gene>
    <name evidence="2" type="ORF">AVDCRST_MAG04-703</name>
</gene>
<feature type="compositionally biased region" description="Basic residues" evidence="1">
    <location>
        <begin position="408"/>
        <end position="423"/>
    </location>
</feature>
<reference evidence="2" key="1">
    <citation type="submission" date="2020-02" db="EMBL/GenBank/DDBJ databases">
        <authorList>
            <person name="Meier V. D."/>
        </authorList>
    </citation>
    <scope>NUCLEOTIDE SEQUENCE</scope>
    <source>
        <strain evidence="2">AVDCRST_MAG04</strain>
    </source>
</reference>
<feature type="compositionally biased region" description="Basic residues" evidence="1">
    <location>
        <begin position="220"/>
        <end position="243"/>
    </location>
</feature>
<feature type="compositionally biased region" description="Low complexity" evidence="1">
    <location>
        <begin position="8"/>
        <end position="20"/>
    </location>
</feature>
<dbReference type="AlphaFoldDB" id="A0A6J4HG76"/>
<evidence type="ECO:0000256" key="1">
    <source>
        <dbReference type="SAM" id="MobiDB-lite"/>
    </source>
</evidence>
<dbReference type="EMBL" id="CADCTL010000052">
    <property type="protein sequence ID" value="CAA9222858.1"/>
    <property type="molecule type" value="Genomic_DNA"/>
</dbReference>
<feature type="region of interest" description="Disordered" evidence="1">
    <location>
        <begin position="167"/>
        <end position="247"/>
    </location>
</feature>
<feature type="non-terminal residue" evidence="2">
    <location>
        <position position="445"/>
    </location>
</feature>
<feature type="compositionally biased region" description="Basic and acidic residues" evidence="1">
    <location>
        <begin position="95"/>
        <end position="104"/>
    </location>
</feature>
<feature type="compositionally biased region" description="Basic and acidic residues" evidence="1">
    <location>
        <begin position="177"/>
        <end position="212"/>
    </location>
</feature>
<feature type="compositionally biased region" description="Basic and acidic residues" evidence="1">
    <location>
        <begin position="391"/>
        <end position="407"/>
    </location>
</feature>
<feature type="compositionally biased region" description="Basic and acidic residues" evidence="1">
    <location>
        <begin position="116"/>
        <end position="131"/>
    </location>
</feature>
<organism evidence="2">
    <name type="scientific">uncultured Acetobacteraceae bacterium</name>
    <dbReference type="NCBI Taxonomy" id="169975"/>
    <lineage>
        <taxon>Bacteria</taxon>
        <taxon>Pseudomonadati</taxon>
        <taxon>Pseudomonadota</taxon>
        <taxon>Alphaproteobacteria</taxon>
        <taxon>Acetobacterales</taxon>
        <taxon>Acetobacteraceae</taxon>
        <taxon>environmental samples</taxon>
    </lineage>
</organism>
<feature type="region of interest" description="Disordered" evidence="1">
    <location>
        <begin position="344"/>
        <end position="445"/>
    </location>
</feature>
<feature type="compositionally biased region" description="Basic and acidic residues" evidence="1">
    <location>
        <begin position="424"/>
        <end position="433"/>
    </location>
</feature>
<feature type="non-terminal residue" evidence="2">
    <location>
        <position position="1"/>
    </location>
</feature>
<feature type="region of interest" description="Disordered" evidence="1">
    <location>
        <begin position="289"/>
        <end position="322"/>
    </location>
</feature>
<evidence type="ECO:0000313" key="2">
    <source>
        <dbReference type="EMBL" id="CAA9222858.1"/>
    </source>
</evidence>
<feature type="region of interest" description="Disordered" evidence="1">
    <location>
        <begin position="1"/>
        <end position="131"/>
    </location>
</feature>
<proteinExistence type="predicted"/>
<sequence length="445" mass="49551">AEQHHAPDGAADGHGPARGAGPRRESQRPERLRLAPLPRRAHRGDRAALPARPAPPAIQQGVRRPHRDQARPGGGAGAAAPAEDHRGVRLRPPVLRRDGGEPAREQAPSRQGALVRGREGADDRPDPDSARLRLLRFRPRHGELRHPGRRPHGHAARLRRLLHPLLQQGIAGRPQRRGPEDLGRDVRSRSATHRHVEAGLRPRRPRPQERQRGAVVQLPARHRAARHDRRQPPAHHRHARRGLGRRDLPQVPARRLAPRLYRLQLERVPNDVHARPRRHVAGRHRLRRALGGPRPLPRRRQGGLRGGAARARLQPPLRPVRRRLRHPGNLAQEGAGLAVHPVGAGQAHATPDAGRGPRRAGPRLALPQRGGDRPQPLPARLLPVAGSQLQDRPRRPAGDRAGDSVPRRDRHRAHQHHLRRRRGGRVEARDRRVPAGAGAERARKL</sequence>
<feature type="compositionally biased region" description="Basic and acidic residues" evidence="1">
    <location>
        <begin position="22"/>
        <end position="33"/>
    </location>
</feature>
<protein>
    <submittedName>
        <fullName evidence="2">ABC transporter, substrate-binding protein (Cluster 1, maltose/g3p/polyamine/iron)</fullName>
    </submittedName>
</protein>
<name>A0A6J4HG76_9PROT</name>
<accession>A0A6J4HG76</accession>